<dbReference type="EMBL" id="CP155620">
    <property type="protein sequence ID" value="XBJ29068.1"/>
    <property type="molecule type" value="Genomic_DNA"/>
</dbReference>
<evidence type="ECO:0000256" key="1">
    <source>
        <dbReference type="SAM" id="Phobius"/>
    </source>
</evidence>
<sequence length="176" mass="20844">MTNIREILMFYINHLYTIDYLFFTLVLIFFLLILILSLFARHKPFLAFFIFFLAFILSGALGYFGYNFLDKKIRDRSTQILSIKNLQSSAMLAIDFDISNHSKYNFKFCKITAKIYQKSNPNDNILTRYKLQFIPIKIKSLILNDLEKGKTQIQRISFENFQNNDNIDIKLVSKCF</sequence>
<dbReference type="Pfam" id="PF09624">
    <property type="entry name" value="DUF2393"/>
    <property type="match status" value="1"/>
</dbReference>
<dbReference type="InterPro" id="IPR013417">
    <property type="entry name" value="CHP02588"/>
</dbReference>
<gene>
    <name evidence="2" type="ORF">AAH949_08270</name>
</gene>
<dbReference type="AlphaFoldDB" id="A0AAU7E771"/>
<name>A0AAU7E771_9BACT</name>
<accession>A0AAU7E771</accession>
<keyword evidence="1" id="KW-0812">Transmembrane</keyword>
<feature type="transmembrane region" description="Helical" evidence="1">
    <location>
        <begin position="20"/>
        <end position="39"/>
    </location>
</feature>
<keyword evidence="1" id="KW-0472">Membrane</keyword>
<organism evidence="2">
    <name type="scientific">Campylobacter sp. CCS1377</name>
    <dbReference type="NCBI Taxonomy" id="3158229"/>
    <lineage>
        <taxon>Bacteria</taxon>
        <taxon>Pseudomonadati</taxon>
        <taxon>Campylobacterota</taxon>
        <taxon>Epsilonproteobacteria</taxon>
        <taxon>Campylobacterales</taxon>
        <taxon>Campylobacteraceae</taxon>
        <taxon>Campylobacter</taxon>
    </lineage>
</organism>
<evidence type="ECO:0000313" key="2">
    <source>
        <dbReference type="EMBL" id="XBJ29068.1"/>
    </source>
</evidence>
<proteinExistence type="predicted"/>
<dbReference type="RefSeq" id="WP_134237799.1">
    <property type="nucleotide sequence ID" value="NZ_CP155620.1"/>
</dbReference>
<reference evidence="2" key="1">
    <citation type="submission" date="2024-05" db="EMBL/GenBank/DDBJ databases">
        <title>Campylobacter coli isolated from environmental waters in Slovenia.</title>
        <authorList>
            <person name="Zautner A.E."/>
            <person name="Bunk B."/>
            <person name="Riedel T."/>
            <person name="Sproeer C."/>
        </authorList>
    </citation>
    <scope>NUCLEOTIDE SEQUENCE</scope>
    <source>
        <strain evidence="2">CCS1377</strain>
    </source>
</reference>
<feature type="transmembrane region" description="Helical" evidence="1">
    <location>
        <begin position="45"/>
        <end position="66"/>
    </location>
</feature>
<keyword evidence="1" id="KW-1133">Transmembrane helix</keyword>
<protein>
    <submittedName>
        <fullName evidence="2">DUF2393 family protein</fullName>
    </submittedName>
</protein>